<comment type="caution">
    <text evidence="1">The sequence shown here is derived from an EMBL/GenBank/DDBJ whole genome shotgun (WGS) entry which is preliminary data.</text>
</comment>
<accession>A0AA88HU57</accession>
<dbReference type="Proteomes" id="UP001187531">
    <property type="component" value="Unassembled WGS sequence"/>
</dbReference>
<dbReference type="AlphaFoldDB" id="A0AA88HU57"/>
<keyword evidence="2" id="KW-1185">Reference proteome</keyword>
<evidence type="ECO:0000313" key="2">
    <source>
        <dbReference type="Proteomes" id="UP001187531"/>
    </source>
</evidence>
<name>A0AA88HU57_ARTSF</name>
<dbReference type="EMBL" id="JAVRJZ010000012">
    <property type="protein sequence ID" value="KAK2716254.1"/>
    <property type="molecule type" value="Genomic_DNA"/>
</dbReference>
<organism evidence="1 2">
    <name type="scientific">Artemia franciscana</name>
    <name type="common">Brine shrimp</name>
    <name type="synonym">Artemia sanfranciscana</name>
    <dbReference type="NCBI Taxonomy" id="6661"/>
    <lineage>
        <taxon>Eukaryota</taxon>
        <taxon>Metazoa</taxon>
        <taxon>Ecdysozoa</taxon>
        <taxon>Arthropoda</taxon>
        <taxon>Crustacea</taxon>
        <taxon>Branchiopoda</taxon>
        <taxon>Anostraca</taxon>
        <taxon>Artemiidae</taxon>
        <taxon>Artemia</taxon>
    </lineage>
</organism>
<evidence type="ECO:0000313" key="1">
    <source>
        <dbReference type="EMBL" id="KAK2716254.1"/>
    </source>
</evidence>
<sequence length="305" mass="32977">MAKSRECREDIGNISLFADLDRVSSREAAAIQSIESKLLGNDPGGLGALAQAAGRENADDLIIPGVREPHLAPTPVDINMAKGVATKDYGAFQVEVDLNRITQDEADALQAAEIKIERPNPLRQQIRGLGGIAQTMAQSNKTIQERSQAEGSTGNLLPGTPGCAQGFVAGLPSVPVYAPSAAINYRGNLDDQIYIASGQPSLNQNSQENVQYFYQPADQAGFQAVLQPTGQENFPSGALSSYPGNVPLSSNQILSRYPDEDLNRSSQKFINEELNRRKTVAPENYMFPKVEIPEVHRKISSARND</sequence>
<gene>
    <name evidence="1" type="ORF">QYM36_010741</name>
</gene>
<proteinExistence type="predicted"/>
<reference evidence="1" key="1">
    <citation type="submission" date="2023-07" db="EMBL/GenBank/DDBJ databases">
        <title>Chromosome-level genome assembly of Artemia franciscana.</title>
        <authorList>
            <person name="Jo E."/>
        </authorList>
    </citation>
    <scope>NUCLEOTIDE SEQUENCE</scope>
    <source>
        <tissue evidence="1">Whole body</tissue>
    </source>
</reference>
<protein>
    <submittedName>
        <fullName evidence="1">Uncharacterized protein</fullName>
    </submittedName>
</protein>